<evidence type="ECO:0000313" key="2">
    <source>
        <dbReference type="Proteomes" id="UP001283361"/>
    </source>
</evidence>
<evidence type="ECO:0000313" key="1">
    <source>
        <dbReference type="EMBL" id="KAK3727477.1"/>
    </source>
</evidence>
<name>A0AAE0XZM7_9GAST</name>
<dbReference type="EMBL" id="JAWDGP010007240">
    <property type="protein sequence ID" value="KAK3727477.1"/>
    <property type="molecule type" value="Genomic_DNA"/>
</dbReference>
<dbReference type="Proteomes" id="UP001283361">
    <property type="component" value="Unassembled WGS sequence"/>
</dbReference>
<gene>
    <name evidence="1" type="ORF">RRG08_058893</name>
</gene>
<sequence>MDTELKETERQTDRYRDILVLTELRETERQTDRYRDILADTALRETRDTLKDTEISWRTQRSGRQETH</sequence>
<keyword evidence="2" id="KW-1185">Reference proteome</keyword>
<accession>A0AAE0XZM7</accession>
<organism evidence="1 2">
    <name type="scientific">Elysia crispata</name>
    <name type="common">lettuce slug</name>
    <dbReference type="NCBI Taxonomy" id="231223"/>
    <lineage>
        <taxon>Eukaryota</taxon>
        <taxon>Metazoa</taxon>
        <taxon>Spiralia</taxon>
        <taxon>Lophotrochozoa</taxon>
        <taxon>Mollusca</taxon>
        <taxon>Gastropoda</taxon>
        <taxon>Heterobranchia</taxon>
        <taxon>Euthyneura</taxon>
        <taxon>Panpulmonata</taxon>
        <taxon>Sacoglossa</taxon>
        <taxon>Placobranchoidea</taxon>
        <taxon>Plakobranchidae</taxon>
        <taxon>Elysia</taxon>
    </lineage>
</organism>
<reference evidence="1" key="1">
    <citation type="journal article" date="2023" name="G3 (Bethesda)">
        <title>A reference genome for the long-term kleptoplast-retaining sea slug Elysia crispata morphotype clarki.</title>
        <authorList>
            <person name="Eastman K.E."/>
            <person name="Pendleton A.L."/>
            <person name="Shaikh M.A."/>
            <person name="Suttiyut T."/>
            <person name="Ogas R."/>
            <person name="Tomko P."/>
            <person name="Gavelis G."/>
            <person name="Widhalm J.R."/>
            <person name="Wisecaver J.H."/>
        </authorList>
    </citation>
    <scope>NUCLEOTIDE SEQUENCE</scope>
    <source>
        <strain evidence="1">ECLA1</strain>
    </source>
</reference>
<comment type="caution">
    <text evidence="1">The sequence shown here is derived from an EMBL/GenBank/DDBJ whole genome shotgun (WGS) entry which is preliminary data.</text>
</comment>
<proteinExistence type="predicted"/>
<protein>
    <submittedName>
        <fullName evidence="1">Uncharacterized protein</fullName>
    </submittedName>
</protein>
<dbReference type="AlphaFoldDB" id="A0AAE0XZM7"/>